<dbReference type="Pfam" id="PF00403">
    <property type="entry name" value="HMA"/>
    <property type="match status" value="1"/>
</dbReference>
<evidence type="ECO:0000259" key="3">
    <source>
        <dbReference type="PROSITE" id="PS50846"/>
    </source>
</evidence>
<dbReference type="EMBL" id="CM018040">
    <property type="protein sequence ID" value="KAA8535882.1"/>
    <property type="molecule type" value="Genomic_DNA"/>
</dbReference>
<dbReference type="GO" id="GO:0009626">
    <property type="term" value="P:plant-type hypersensitive response"/>
    <property type="evidence" value="ECO:0007669"/>
    <property type="project" value="UniProtKB-KW"/>
</dbReference>
<gene>
    <name evidence="4" type="ORF">F0562_030885</name>
</gene>
<dbReference type="CDD" id="cd00371">
    <property type="entry name" value="HMA"/>
    <property type="match status" value="1"/>
</dbReference>
<dbReference type="AlphaFoldDB" id="A0A5J5B1Z0"/>
<keyword evidence="5" id="KW-1185">Reference proteome</keyword>
<proteinExistence type="predicted"/>
<keyword evidence="2" id="KW-0479">Metal-binding</keyword>
<dbReference type="InterPro" id="IPR036163">
    <property type="entry name" value="HMA_dom_sf"/>
</dbReference>
<name>A0A5J5B1Z0_9ASTE</name>
<comment type="subcellular location">
    <subcellularLocation>
        <location evidence="1">Membrane</location>
        <topology evidence="1">Peripheral membrane protein</topology>
    </subcellularLocation>
</comment>
<dbReference type="InterPro" id="IPR006121">
    <property type="entry name" value="HMA_dom"/>
</dbReference>
<evidence type="ECO:0000313" key="5">
    <source>
        <dbReference type="Proteomes" id="UP000325577"/>
    </source>
</evidence>
<dbReference type="PANTHER" id="PTHR22814">
    <property type="entry name" value="COPPER TRANSPORT PROTEIN ATOX1-RELATED"/>
    <property type="match status" value="1"/>
</dbReference>
<dbReference type="OrthoDB" id="1927097at2759"/>
<protein>
    <recommendedName>
        <fullName evidence="3">HMA domain-containing protein</fullName>
    </recommendedName>
</protein>
<dbReference type="Gene3D" id="3.30.70.100">
    <property type="match status" value="1"/>
</dbReference>
<reference evidence="4 5" key="1">
    <citation type="submission" date="2019-09" db="EMBL/GenBank/DDBJ databases">
        <title>A chromosome-level genome assembly of the Chinese tupelo Nyssa sinensis.</title>
        <authorList>
            <person name="Yang X."/>
            <person name="Kang M."/>
            <person name="Yang Y."/>
            <person name="Xiong H."/>
            <person name="Wang M."/>
            <person name="Zhang Z."/>
            <person name="Wang Z."/>
            <person name="Wu H."/>
            <person name="Ma T."/>
            <person name="Liu J."/>
            <person name="Xi Z."/>
        </authorList>
    </citation>
    <scope>NUCLEOTIDE SEQUENCE [LARGE SCALE GENOMIC DNA]</scope>
    <source>
        <strain evidence="4">J267</strain>
        <tissue evidence="4">Leaf</tissue>
    </source>
</reference>
<accession>A0A5J5B1Z0</accession>
<evidence type="ECO:0000256" key="1">
    <source>
        <dbReference type="ARBA" id="ARBA00004170"/>
    </source>
</evidence>
<dbReference type="PANTHER" id="PTHR22814:SF290">
    <property type="entry name" value="HMA DOMAIN-CONTAINING PROTEIN"/>
    <property type="match status" value="1"/>
</dbReference>
<dbReference type="Proteomes" id="UP000325577">
    <property type="component" value="Linkage Group LG17"/>
</dbReference>
<evidence type="ECO:0000256" key="2">
    <source>
        <dbReference type="ARBA" id="ARBA00022723"/>
    </source>
</evidence>
<dbReference type="SUPFAM" id="SSF55008">
    <property type="entry name" value="HMA, heavy metal-associated domain"/>
    <property type="match status" value="1"/>
</dbReference>
<organism evidence="4 5">
    <name type="scientific">Nyssa sinensis</name>
    <dbReference type="NCBI Taxonomy" id="561372"/>
    <lineage>
        <taxon>Eukaryota</taxon>
        <taxon>Viridiplantae</taxon>
        <taxon>Streptophyta</taxon>
        <taxon>Embryophyta</taxon>
        <taxon>Tracheophyta</taxon>
        <taxon>Spermatophyta</taxon>
        <taxon>Magnoliopsida</taxon>
        <taxon>eudicotyledons</taxon>
        <taxon>Gunneridae</taxon>
        <taxon>Pentapetalae</taxon>
        <taxon>asterids</taxon>
        <taxon>Cornales</taxon>
        <taxon>Nyssaceae</taxon>
        <taxon>Nyssa</taxon>
    </lineage>
</organism>
<dbReference type="GO" id="GO:0016020">
    <property type="term" value="C:membrane"/>
    <property type="evidence" value="ECO:0007669"/>
    <property type="project" value="UniProtKB-SubCell"/>
</dbReference>
<feature type="domain" description="HMA" evidence="3">
    <location>
        <begin position="1"/>
        <end position="64"/>
    </location>
</feature>
<sequence>MEVNELKVHLHCKACEKAVRKALCKIKGVTCVEIDVKLSRISVLGYADCKMLIKAIRKTGRRAEVWPSKLLGRQGGELRCGHHHGFGCIIPKWLF</sequence>
<dbReference type="GO" id="GO:0046872">
    <property type="term" value="F:metal ion binding"/>
    <property type="evidence" value="ECO:0007669"/>
    <property type="project" value="UniProtKB-KW"/>
</dbReference>
<evidence type="ECO:0000313" key="4">
    <source>
        <dbReference type="EMBL" id="KAA8535882.1"/>
    </source>
</evidence>
<dbReference type="PROSITE" id="PS50846">
    <property type="entry name" value="HMA_2"/>
    <property type="match status" value="1"/>
</dbReference>